<protein>
    <submittedName>
        <fullName evidence="2">Uncharacterized protein</fullName>
    </submittedName>
</protein>
<gene>
    <name evidence="2" type="ORF">g.49996</name>
</gene>
<evidence type="ECO:0000256" key="1">
    <source>
        <dbReference type="SAM" id="Coils"/>
    </source>
</evidence>
<evidence type="ECO:0000313" key="2">
    <source>
        <dbReference type="EMBL" id="JAT67945.1"/>
    </source>
</evidence>
<keyword evidence="1" id="KW-0175">Coiled coil</keyword>
<proteinExistence type="predicted"/>
<feature type="coiled-coil region" evidence="1">
    <location>
        <begin position="283"/>
        <end position="324"/>
    </location>
</feature>
<dbReference type="AlphaFoldDB" id="A0A1D1ZMJ8"/>
<sequence>MADRRIGLRPSSGCERFWKQSVMLSAHTCTSTAAFRPYGQPVGSRKIIFVFSSHSGRWDTSERGSHLLFAALPPPRQNGLMLRDAARVVSPRPMAVMGSCLAVMGALLNPRAVLPAVLVALVAYASGQNFERRRLRVLQRQQSAALPQTPSYLSRQLAVAMERSGAVVSQCVKERCGTGQLVAISRKTQAAQLQADYQMLHSAVCTALGALGSHPGPSASPLELARMLGELGSEHAIRTLRLEAAASAAEARRARQAERAMQVELAAKRDRAERLRMMHEEACAELAQGRQEAERQLDMYDEMVERLEERVQTLENERLELGTYLQETGQLDGEAEGDT</sequence>
<organism evidence="2">
    <name type="scientific">Auxenochlorella protothecoides</name>
    <name type="common">Green microalga</name>
    <name type="synonym">Chlorella protothecoides</name>
    <dbReference type="NCBI Taxonomy" id="3075"/>
    <lineage>
        <taxon>Eukaryota</taxon>
        <taxon>Viridiplantae</taxon>
        <taxon>Chlorophyta</taxon>
        <taxon>core chlorophytes</taxon>
        <taxon>Trebouxiophyceae</taxon>
        <taxon>Chlorellales</taxon>
        <taxon>Chlorellaceae</taxon>
        <taxon>Auxenochlorella</taxon>
    </lineage>
</organism>
<accession>A0A1D1ZMJ8</accession>
<reference evidence="2" key="1">
    <citation type="submission" date="2015-08" db="EMBL/GenBank/DDBJ databases">
        <authorList>
            <person name="Babu N.S."/>
            <person name="Beckwith C.J."/>
            <person name="Beseler K.G."/>
            <person name="Brison A."/>
            <person name="Carone J.V."/>
            <person name="Caskin T.P."/>
            <person name="Diamond M."/>
            <person name="Durham M.E."/>
            <person name="Foxe J.M."/>
            <person name="Go M."/>
            <person name="Henderson B.A."/>
            <person name="Jones I.B."/>
            <person name="McGettigan J.A."/>
            <person name="Micheletti S.J."/>
            <person name="Nasrallah M.E."/>
            <person name="Ortiz D."/>
            <person name="Piller C.R."/>
            <person name="Privatt S.R."/>
            <person name="Schneider S.L."/>
            <person name="Sharp S."/>
            <person name="Smith T.C."/>
            <person name="Stanton J.D."/>
            <person name="Ullery H.E."/>
            <person name="Wilson R.J."/>
            <person name="Serrano M.G."/>
            <person name="Buck G."/>
            <person name="Lee V."/>
            <person name="Wang Y."/>
            <person name="Carvalho R."/>
            <person name="Voegtly L."/>
            <person name="Shi R."/>
            <person name="Duckworth R."/>
            <person name="Johnson A."/>
            <person name="Loviza R."/>
            <person name="Walstead R."/>
            <person name="Shah Z."/>
            <person name="Kiflezghi M."/>
            <person name="Wade K."/>
            <person name="Ball S.L."/>
            <person name="Bradley K.W."/>
            <person name="Asai D.J."/>
            <person name="Bowman C.A."/>
            <person name="Russell D.A."/>
            <person name="Pope W.H."/>
            <person name="Jacobs-Sera D."/>
            <person name="Hendrix R.W."/>
            <person name="Hatfull G.F."/>
        </authorList>
    </citation>
    <scope>NUCLEOTIDE SEQUENCE</scope>
</reference>
<dbReference type="EMBL" id="GDKF01010677">
    <property type="protein sequence ID" value="JAT67945.1"/>
    <property type="molecule type" value="Transcribed_RNA"/>
</dbReference>
<name>A0A1D1ZMJ8_AUXPR</name>